<dbReference type="Proteomes" id="UP000054477">
    <property type="component" value="Unassembled WGS sequence"/>
</dbReference>
<name>A0A0C9XNG3_9AGAR</name>
<evidence type="ECO:0000313" key="2">
    <source>
        <dbReference type="Proteomes" id="UP000054477"/>
    </source>
</evidence>
<gene>
    <name evidence="1" type="ORF">K443DRAFT_9812</name>
</gene>
<keyword evidence="2" id="KW-1185">Reference proteome</keyword>
<organism evidence="1 2">
    <name type="scientific">Laccaria amethystina LaAM-08-1</name>
    <dbReference type="NCBI Taxonomy" id="1095629"/>
    <lineage>
        <taxon>Eukaryota</taxon>
        <taxon>Fungi</taxon>
        <taxon>Dikarya</taxon>
        <taxon>Basidiomycota</taxon>
        <taxon>Agaricomycotina</taxon>
        <taxon>Agaricomycetes</taxon>
        <taxon>Agaricomycetidae</taxon>
        <taxon>Agaricales</taxon>
        <taxon>Agaricineae</taxon>
        <taxon>Hydnangiaceae</taxon>
        <taxon>Laccaria</taxon>
    </lineage>
</organism>
<dbReference type="HOGENOM" id="CLU_2469440_0_0_1"/>
<dbReference type="EMBL" id="KN838690">
    <property type="protein sequence ID" value="KIJ97537.1"/>
    <property type="molecule type" value="Genomic_DNA"/>
</dbReference>
<accession>A0A0C9XNG3</accession>
<protein>
    <submittedName>
        <fullName evidence="1">Uncharacterized protein</fullName>
    </submittedName>
</protein>
<proteinExistence type="predicted"/>
<reference evidence="2" key="2">
    <citation type="submission" date="2015-01" db="EMBL/GenBank/DDBJ databases">
        <title>Evolutionary Origins and Diversification of the Mycorrhizal Mutualists.</title>
        <authorList>
            <consortium name="DOE Joint Genome Institute"/>
            <consortium name="Mycorrhizal Genomics Consortium"/>
            <person name="Kohler A."/>
            <person name="Kuo A."/>
            <person name="Nagy L.G."/>
            <person name="Floudas D."/>
            <person name="Copeland A."/>
            <person name="Barry K.W."/>
            <person name="Cichocki N."/>
            <person name="Veneault-Fourrey C."/>
            <person name="LaButti K."/>
            <person name="Lindquist E.A."/>
            <person name="Lipzen A."/>
            <person name="Lundell T."/>
            <person name="Morin E."/>
            <person name="Murat C."/>
            <person name="Riley R."/>
            <person name="Ohm R."/>
            <person name="Sun H."/>
            <person name="Tunlid A."/>
            <person name="Henrissat B."/>
            <person name="Grigoriev I.V."/>
            <person name="Hibbett D.S."/>
            <person name="Martin F."/>
        </authorList>
    </citation>
    <scope>NUCLEOTIDE SEQUENCE [LARGE SCALE GENOMIC DNA]</scope>
    <source>
        <strain evidence="2">LaAM-08-1</strain>
    </source>
</reference>
<sequence length="88" mass="9422">MSSEDLSKVPPGNEAVLADSVVESGINAIHVLLPQLSDTPASSPTTHLLRSNPNFPFTAYLRNRSQANGPGRVFFNGQEGEWPLSCKG</sequence>
<evidence type="ECO:0000313" key="1">
    <source>
        <dbReference type="EMBL" id="KIJ97537.1"/>
    </source>
</evidence>
<dbReference type="AlphaFoldDB" id="A0A0C9XNG3"/>
<reference evidence="1 2" key="1">
    <citation type="submission" date="2014-04" db="EMBL/GenBank/DDBJ databases">
        <authorList>
            <consortium name="DOE Joint Genome Institute"/>
            <person name="Kuo A."/>
            <person name="Kohler A."/>
            <person name="Nagy L.G."/>
            <person name="Floudas D."/>
            <person name="Copeland A."/>
            <person name="Barry K.W."/>
            <person name="Cichocki N."/>
            <person name="Veneault-Fourrey C."/>
            <person name="LaButti K."/>
            <person name="Lindquist E.A."/>
            <person name="Lipzen A."/>
            <person name="Lundell T."/>
            <person name="Morin E."/>
            <person name="Murat C."/>
            <person name="Sun H."/>
            <person name="Tunlid A."/>
            <person name="Henrissat B."/>
            <person name="Grigoriev I.V."/>
            <person name="Hibbett D.S."/>
            <person name="Martin F."/>
            <person name="Nordberg H.P."/>
            <person name="Cantor M.N."/>
            <person name="Hua S.X."/>
        </authorList>
    </citation>
    <scope>NUCLEOTIDE SEQUENCE [LARGE SCALE GENOMIC DNA]</scope>
    <source>
        <strain evidence="1 2">LaAM-08-1</strain>
    </source>
</reference>